<dbReference type="PANTHER" id="PTHR47792">
    <property type="entry name" value="PROTEIN SOK2-RELATED"/>
    <property type="match status" value="1"/>
</dbReference>
<keyword evidence="3" id="KW-0238">DNA-binding</keyword>
<gene>
    <name evidence="7" type="ORF">RHTO0S_18e03268g</name>
</gene>
<accession>A0A061BKW8</accession>
<evidence type="ECO:0000313" key="7">
    <source>
        <dbReference type="EMBL" id="CDR48581.1"/>
    </source>
</evidence>
<evidence type="ECO:0000256" key="2">
    <source>
        <dbReference type="ARBA" id="ARBA00023015"/>
    </source>
</evidence>
<feature type="domain" description="HTH APSES-type" evidence="6">
    <location>
        <begin position="116"/>
        <end position="223"/>
    </location>
</feature>
<protein>
    <submittedName>
        <fullName evidence="7">RHTO0S18e03268g1_1</fullName>
    </submittedName>
</protein>
<feature type="compositionally biased region" description="Polar residues" evidence="5">
    <location>
        <begin position="100"/>
        <end position="110"/>
    </location>
</feature>
<feature type="region of interest" description="Disordered" evidence="5">
    <location>
        <begin position="640"/>
        <end position="666"/>
    </location>
</feature>
<name>A0A061BKW8_RHOTO</name>
<dbReference type="GO" id="GO:0043565">
    <property type="term" value="F:sequence-specific DNA binding"/>
    <property type="evidence" value="ECO:0007669"/>
    <property type="project" value="TreeGrafter"/>
</dbReference>
<dbReference type="GO" id="GO:0003700">
    <property type="term" value="F:DNA-binding transcription factor activity"/>
    <property type="evidence" value="ECO:0007669"/>
    <property type="project" value="TreeGrafter"/>
</dbReference>
<dbReference type="InterPro" id="IPR018004">
    <property type="entry name" value="KilA/APSES_HTH"/>
</dbReference>
<evidence type="ECO:0000256" key="1">
    <source>
        <dbReference type="ARBA" id="ARBA00007247"/>
    </source>
</evidence>
<dbReference type="PROSITE" id="PS51299">
    <property type="entry name" value="HTH_APSES"/>
    <property type="match status" value="1"/>
</dbReference>
<dbReference type="GO" id="GO:0045944">
    <property type="term" value="P:positive regulation of transcription by RNA polymerase II"/>
    <property type="evidence" value="ECO:0007669"/>
    <property type="project" value="TreeGrafter"/>
</dbReference>
<proteinExistence type="inferred from homology"/>
<dbReference type="Gene3D" id="3.10.260.10">
    <property type="entry name" value="Transcription regulator HTH, APSES-type DNA-binding domain"/>
    <property type="match status" value="1"/>
</dbReference>
<dbReference type="InterPro" id="IPR003163">
    <property type="entry name" value="Tscrpt_reg_HTH_APSES-type"/>
</dbReference>
<feature type="region of interest" description="Disordered" evidence="5">
    <location>
        <begin position="688"/>
        <end position="709"/>
    </location>
</feature>
<comment type="similarity">
    <text evidence="1">Belongs to the EFG1/PHD1/stuA family.</text>
</comment>
<keyword evidence="2" id="KW-0805">Transcription regulation</keyword>
<organism evidence="7">
    <name type="scientific">Rhodotorula toruloides</name>
    <name type="common">Yeast</name>
    <name type="synonym">Rhodosporidium toruloides</name>
    <dbReference type="NCBI Taxonomy" id="5286"/>
    <lineage>
        <taxon>Eukaryota</taxon>
        <taxon>Fungi</taxon>
        <taxon>Dikarya</taxon>
        <taxon>Basidiomycota</taxon>
        <taxon>Pucciniomycotina</taxon>
        <taxon>Microbotryomycetes</taxon>
        <taxon>Sporidiobolales</taxon>
        <taxon>Sporidiobolaceae</taxon>
        <taxon>Rhodotorula</taxon>
    </lineage>
</organism>
<dbReference type="PANTHER" id="PTHR47792:SF1">
    <property type="entry name" value="PROTEIN SOK2-RELATED"/>
    <property type="match status" value="1"/>
</dbReference>
<dbReference type="SUPFAM" id="SSF54616">
    <property type="entry name" value="DNA-binding domain of Mlu1-box binding protein MBP1"/>
    <property type="match status" value="1"/>
</dbReference>
<evidence type="ECO:0000256" key="3">
    <source>
        <dbReference type="ARBA" id="ARBA00023125"/>
    </source>
</evidence>
<dbReference type="SMART" id="SM01252">
    <property type="entry name" value="KilA-N"/>
    <property type="match status" value="1"/>
</dbReference>
<feature type="region of interest" description="Disordered" evidence="5">
    <location>
        <begin position="282"/>
        <end position="333"/>
    </location>
</feature>
<feature type="compositionally biased region" description="Basic and acidic residues" evidence="5">
    <location>
        <begin position="296"/>
        <end position="314"/>
    </location>
</feature>
<evidence type="ECO:0000259" key="6">
    <source>
        <dbReference type="PROSITE" id="PS51299"/>
    </source>
</evidence>
<dbReference type="OrthoDB" id="5407653at2759"/>
<dbReference type="GO" id="GO:0005634">
    <property type="term" value="C:nucleus"/>
    <property type="evidence" value="ECO:0007669"/>
    <property type="project" value="TreeGrafter"/>
</dbReference>
<feature type="region of interest" description="Disordered" evidence="5">
    <location>
        <begin position="19"/>
        <end position="114"/>
    </location>
</feature>
<keyword evidence="4" id="KW-0804">Transcription</keyword>
<sequence length="750" mass="81007">MEYERLYSAGQASVSVVGLKGGQHGSATDAPASRPVVLDAKRPAVELQASSTASPPLDPHRTPRQSPRPVEPAPAPSPARSHSSTPAPAIREANSAAKEPTTTATEQTSGGEKDPVVSCTLWEDERCVVTQVLVNGHVVARRSDLDYINCTKLLNMVPGLTRGKRDMYLKNEGDRIVFRRGALHLKGVWLPLAAAARLAKNFNLYKCLYPLFEPDILQFLFRPVNRERTGQLIQAARGREALISKPDVSSGLSEEDREKLSTRGAALEKMLCELEEGLIATAPKVETPPRPPLHQQQRESDKRSWAAHEMDKSQRPAKMRRIAPSGATPPPGPSTHRLAAAFEERFQADRQQLTYAPYQPAPRPHLPLYTASGYPPSYMTYPIQPHHAPPPPATESLSAVPRRPSMDVGYTRDYRAPVAWYDNPTPPHAHDMSEYFASTSGTAMRRLSAVEGGLDVVRKNEEVQGWQADGSIAESRPPQAGGDVLRRLPIGSDASMESPLTFEPPYSMQLRDPYGRSLSLPASTDTFAPFDSHQNILTTQPNIVYRSEPSMPSPNDELDFGQIHQALYSPPVQPSRLGGARLSIDSAAEAVFPNYGLGSTSLVAPHTVGLMRTNGTESYTNWLPKAFDASDWADAWARQDAGEDGGYGASAPASEPPRPVESTFPNFPDDAYASTSFADSPFAPSGSAPRFAHSAASPGPQAPPYLDGAFAGQAMSPSARRDSLCGVVGVDGSLALSLGSPVGIKVEPDE</sequence>
<feature type="compositionally biased region" description="Low complexity" evidence="5">
    <location>
        <begin position="78"/>
        <end position="89"/>
    </location>
</feature>
<dbReference type="InterPro" id="IPR036887">
    <property type="entry name" value="HTH_APSES_sf"/>
</dbReference>
<dbReference type="EMBL" id="LK052953">
    <property type="protein sequence ID" value="CDR48581.1"/>
    <property type="molecule type" value="Genomic_DNA"/>
</dbReference>
<dbReference type="AlphaFoldDB" id="A0A061BKW8"/>
<evidence type="ECO:0000256" key="4">
    <source>
        <dbReference type="ARBA" id="ARBA00023163"/>
    </source>
</evidence>
<dbReference type="InterPro" id="IPR029790">
    <property type="entry name" value="EFG1/Phd1/StuA"/>
</dbReference>
<reference evidence="7" key="1">
    <citation type="journal article" date="2014" name="Genome Announc.">
        <title>Draft genome sequence of Rhodosporidium toruloides CECT1137, an oleaginous yeast of biotechnological interest.</title>
        <authorList>
            <person name="Morin N."/>
            <person name="Calcas X."/>
            <person name="Devillers H."/>
            <person name="Durrens P."/>
            <person name="Sherman D.J."/>
            <person name="Nicaud J.-M."/>
            <person name="Neuveglise C."/>
        </authorList>
    </citation>
    <scope>NUCLEOTIDE SEQUENCE</scope>
    <source>
        <strain evidence="7">CECT1137</strain>
    </source>
</reference>
<evidence type="ECO:0000256" key="5">
    <source>
        <dbReference type="SAM" id="MobiDB-lite"/>
    </source>
</evidence>